<evidence type="ECO:0000313" key="1">
    <source>
        <dbReference type="EMBL" id="PIN18879.1"/>
    </source>
</evidence>
<protein>
    <submittedName>
        <fullName evidence="1">Uncharacterized protein</fullName>
    </submittedName>
</protein>
<dbReference type="EMBL" id="NKXS01001386">
    <property type="protein sequence ID" value="PIN18879.1"/>
    <property type="molecule type" value="Genomic_DNA"/>
</dbReference>
<organism evidence="1 2">
    <name type="scientific">Handroanthus impetiginosus</name>
    <dbReference type="NCBI Taxonomy" id="429701"/>
    <lineage>
        <taxon>Eukaryota</taxon>
        <taxon>Viridiplantae</taxon>
        <taxon>Streptophyta</taxon>
        <taxon>Embryophyta</taxon>
        <taxon>Tracheophyta</taxon>
        <taxon>Spermatophyta</taxon>
        <taxon>Magnoliopsida</taxon>
        <taxon>eudicotyledons</taxon>
        <taxon>Gunneridae</taxon>
        <taxon>Pentapetalae</taxon>
        <taxon>asterids</taxon>
        <taxon>lamiids</taxon>
        <taxon>Lamiales</taxon>
        <taxon>Bignoniaceae</taxon>
        <taxon>Crescentiina</taxon>
        <taxon>Tabebuia alliance</taxon>
        <taxon>Handroanthus</taxon>
    </lineage>
</organism>
<accession>A0A2G9HMX1</accession>
<dbReference type="Proteomes" id="UP000231279">
    <property type="component" value="Unassembled WGS sequence"/>
</dbReference>
<keyword evidence="2" id="KW-1185">Reference proteome</keyword>
<proteinExistence type="predicted"/>
<comment type="caution">
    <text evidence="1">The sequence shown here is derived from an EMBL/GenBank/DDBJ whole genome shotgun (WGS) entry which is preliminary data.</text>
</comment>
<gene>
    <name evidence="1" type="ORF">CDL12_08442</name>
</gene>
<evidence type="ECO:0000313" key="2">
    <source>
        <dbReference type="Proteomes" id="UP000231279"/>
    </source>
</evidence>
<sequence length="40" mass="4759">MVATMKRKRQYGRSLAGKNRSVAWRQLTYTVPYAIGFCWY</sequence>
<dbReference type="AlphaFoldDB" id="A0A2G9HMX1"/>
<reference evidence="2" key="1">
    <citation type="journal article" date="2018" name="Gigascience">
        <title>Genome assembly of the Pink Ipe (Handroanthus impetiginosus, Bignoniaceae), a highly valued, ecologically keystone Neotropical timber forest tree.</title>
        <authorList>
            <person name="Silva-Junior O.B."/>
            <person name="Grattapaglia D."/>
            <person name="Novaes E."/>
            <person name="Collevatti R.G."/>
        </authorList>
    </citation>
    <scope>NUCLEOTIDE SEQUENCE [LARGE SCALE GENOMIC DNA]</scope>
    <source>
        <strain evidence="2">cv. UFG-1</strain>
    </source>
</reference>
<name>A0A2G9HMX1_9LAMI</name>